<name>A0ABW8YNI3_9SPHN</name>
<proteinExistence type="predicted"/>
<evidence type="ECO:0000256" key="2">
    <source>
        <dbReference type="ARBA" id="ARBA00023315"/>
    </source>
</evidence>
<keyword evidence="2" id="KW-0012">Acyltransferase</keyword>
<dbReference type="Gene3D" id="3.40.630.30">
    <property type="match status" value="1"/>
</dbReference>
<evidence type="ECO:0000313" key="4">
    <source>
        <dbReference type="EMBL" id="MFL9840751.1"/>
    </source>
</evidence>
<keyword evidence="1" id="KW-0808">Transferase</keyword>
<dbReference type="SUPFAM" id="SSF55729">
    <property type="entry name" value="Acyl-CoA N-acyltransferases (Nat)"/>
    <property type="match status" value="1"/>
</dbReference>
<accession>A0ABW8YNI3</accession>
<organism evidence="4 5">
    <name type="scientific">Sphingomonas plantiphila</name>
    <dbReference type="NCBI Taxonomy" id="3163295"/>
    <lineage>
        <taxon>Bacteria</taxon>
        <taxon>Pseudomonadati</taxon>
        <taxon>Pseudomonadota</taxon>
        <taxon>Alphaproteobacteria</taxon>
        <taxon>Sphingomonadales</taxon>
        <taxon>Sphingomonadaceae</taxon>
        <taxon>Sphingomonas</taxon>
    </lineage>
</organism>
<dbReference type="Proteomes" id="UP001629244">
    <property type="component" value="Unassembled WGS sequence"/>
</dbReference>
<reference evidence="4 5" key="1">
    <citation type="submission" date="2024-06" db="EMBL/GenBank/DDBJ databases">
        <authorList>
            <person name="Kaempfer P."/>
            <person name="Viver T."/>
        </authorList>
    </citation>
    <scope>NUCLEOTIDE SEQUENCE [LARGE SCALE GENOMIC DNA]</scope>
    <source>
        <strain evidence="4 5">ST-64</strain>
    </source>
</reference>
<comment type="caution">
    <text evidence="4">The sequence shown here is derived from an EMBL/GenBank/DDBJ whole genome shotgun (WGS) entry which is preliminary data.</text>
</comment>
<evidence type="ECO:0000313" key="5">
    <source>
        <dbReference type="Proteomes" id="UP001629244"/>
    </source>
</evidence>
<dbReference type="InterPro" id="IPR000182">
    <property type="entry name" value="GNAT_dom"/>
</dbReference>
<dbReference type="InterPro" id="IPR016181">
    <property type="entry name" value="Acyl_CoA_acyltransferase"/>
</dbReference>
<dbReference type="RefSeq" id="WP_408077680.1">
    <property type="nucleotide sequence ID" value="NZ_JBELQC010000001.1"/>
</dbReference>
<keyword evidence="5" id="KW-1185">Reference proteome</keyword>
<evidence type="ECO:0000259" key="3">
    <source>
        <dbReference type="PROSITE" id="PS51186"/>
    </source>
</evidence>
<sequence length="174" mass="19167">MAVTTDIRLDTPTPADAAALDAMAEASWRDTFARFYKPEDLDAFIDENFGADGRLTRDLANPAIVWQVARAGDAIVGYAKMVTPTLEQAHPTDAQLSQLYIASDWHGRGAAQALMDWSIAHARSRGAPALLLTVFEENHRAIAFYGKYGFVHVGDYAFPVGRQIDRDLVMRLAL</sequence>
<dbReference type="EMBL" id="JBELQC010000001">
    <property type="protein sequence ID" value="MFL9840751.1"/>
    <property type="molecule type" value="Genomic_DNA"/>
</dbReference>
<dbReference type="Pfam" id="PF00583">
    <property type="entry name" value="Acetyltransf_1"/>
    <property type="match status" value="1"/>
</dbReference>
<dbReference type="PROSITE" id="PS51186">
    <property type="entry name" value="GNAT"/>
    <property type="match status" value="1"/>
</dbReference>
<evidence type="ECO:0000256" key="1">
    <source>
        <dbReference type="ARBA" id="ARBA00022679"/>
    </source>
</evidence>
<protein>
    <submittedName>
        <fullName evidence="4">GNAT family N-acetyltransferase</fullName>
    </submittedName>
</protein>
<feature type="domain" description="N-acetyltransferase" evidence="3">
    <location>
        <begin position="7"/>
        <end position="174"/>
    </location>
</feature>
<gene>
    <name evidence="4" type="ORF">ABS767_07255</name>
</gene>
<dbReference type="CDD" id="cd04301">
    <property type="entry name" value="NAT_SF"/>
    <property type="match status" value="1"/>
</dbReference>
<dbReference type="PANTHER" id="PTHR43877">
    <property type="entry name" value="AMINOALKYLPHOSPHONATE N-ACETYLTRANSFERASE-RELATED-RELATED"/>
    <property type="match status" value="1"/>
</dbReference>
<dbReference type="InterPro" id="IPR050832">
    <property type="entry name" value="Bact_Acetyltransf"/>
</dbReference>